<sequence length="48" mass="5430">MSSLAEDGTEGETLQNKQELKLAVVQACRSVTWEFTQHMVIAMVTDFR</sequence>
<dbReference type="AlphaFoldDB" id="A0A0E9S8L5"/>
<name>A0A0E9S8L5_ANGAN</name>
<evidence type="ECO:0000313" key="1">
    <source>
        <dbReference type="EMBL" id="JAH36858.1"/>
    </source>
</evidence>
<organism evidence="1">
    <name type="scientific">Anguilla anguilla</name>
    <name type="common">European freshwater eel</name>
    <name type="synonym">Muraena anguilla</name>
    <dbReference type="NCBI Taxonomy" id="7936"/>
    <lineage>
        <taxon>Eukaryota</taxon>
        <taxon>Metazoa</taxon>
        <taxon>Chordata</taxon>
        <taxon>Craniata</taxon>
        <taxon>Vertebrata</taxon>
        <taxon>Euteleostomi</taxon>
        <taxon>Actinopterygii</taxon>
        <taxon>Neopterygii</taxon>
        <taxon>Teleostei</taxon>
        <taxon>Anguilliformes</taxon>
        <taxon>Anguillidae</taxon>
        <taxon>Anguilla</taxon>
    </lineage>
</organism>
<proteinExistence type="predicted"/>
<reference evidence="1" key="1">
    <citation type="submission" date="2014-11" db="EMBL/GenBank/DDBJ databases">
        <authorList>
            <person name="Amaro Gonzalez C."/>
        </authorList>
    </citation>
    <scope>NUCLEOTIDE SEQUENCE</scope>
</reference>
<dbReference type="EMBL" id="GBXM01071719">
    <property type="protein sequence ID" value="JAH36858.1"/>
    <property type="molecule type" value="Transcribed_RNA"/>
</dbReference>
<reference evidence="1" key="2">
    <citation type="journal article" date="2015" name="Fish Shellfish Immunol.">
        <title>Early steps in the European eel (Anguilla anguilla)-Vibrio vulnificus interaction in the gills: Role of the RtxA13 toxin.</title>
        <authorList>
            <person name="Callol A."/>
            <person name="Pajuelo D."/>
            <person name="Ebbesson L."/>
            <person name="Teles M."/>
            <person name="MacKenzie S."/>
            <person name="Amaro C."/>
        </authorList>
    </citation>
    <scope>NUCLEOTIDE SEQUENCE</scope>
</reference>
<accession>A0A0E9S8L5</accession>
<protein>
    <submittedName>
        <fullName evidence="1">Uncharacterized protein</fullName>
    </submittedName>
</protein>